<gene>
    <name evidence="1" type="primary">ORF144503</name>
</gene>
<accession>A0A0B7AVV7</accession>
<organism evidence="1">
    <name type="scientific">Arion vulgaris</name>
    <dbReference type="NCBI Taxonomy" id="1028688"/>
    <lineage>
        <taxon>Eukaryota</taxon>
        <taxon>Metazoa</taxon>
        <taxon>Spiralia</taxon>
        <taxon>Lophotrochozoa</taxon>
        <taxon>Mollusca</taxon>
        <taxon>Gastropoda</taxon>
        <taxon>Heterobranchia</taxon>
        <taxon>Euthyneura</taxon>
        <taxon>Panpulmonata</taxon>
        <taxon>Eupulmonata</taxon>
        <taxon>Stylommatophora</taxon>
        <taxon>Helicina</taxon>
        <taxon>Arionoidea</taxon>
        <taxon>Arionidae</taxon>
        <taxon>Arion</taxon>
    </lineage>
</organism>
<feature type="non-terminal residue" evidence="1">
    <location>
        <position position="85"/>
    </location>
</feature>
<dbReference type="AlphaFoldDB" id="A0A0B7AVV7"/>
<proteinExistence type="predicted"/>
<protein>
    <submittedName>
        <fullName evidence="1">Uncharacterized protein</fullName>
    </submittedName>
</protein>
<sequence>MTHRQRANTRVAEVNSNMDRVVTRRMKIENGISRLTLGEIGNLVSVAALDATKGHLVKKEISQAANKIVTRTQATAKTRIPVSVA</sequence>
<dbReference type="EMBL" id="HACG01037922">
    <property type="protein sequence ID" value="CEK84787.1"/>
    <property type="molecule type" value="Transcribed_RNA"/>
</dbReference>
<name>A0A0B7AVV7_9EUPU</name>
<reference evidence="1" key="1">
    <citation type="submission" date="2014-12" db="EMBL/GenBank/DDBJ databases">
        <title>Insight into the proteome of Arion vulgaris.</title>
        <authorList>
            <person name="Aradska J."/>
            <person name="Bulat T."/>
            <person name="Smidak R."/>
            <person name="Sarate P."/>
            <person name="Gangsoo J."/>
            <person name="Sialana F."/>
            <person name="Bilban M."/>
            <person name="Lubec G."/>
        </authorList>
    </citation>
    <scope>NUCLEOTIDE SEQUENCE</scope>
    <source>
        <tissue evidence="1">Skin</tissue>
    </source>
</reference>
<evidence type="ECO:0000313" key="1">
    <source>
        <dbReference type="EMBL" id="CEK84787.1"/>
    </source>
</evidence>